<keyword evidence="1" id="KW-1133">Transmembrane helix</keyword>
<organism evidence="2 3">
    <name type="scientific">Legionella erythra</name>
    <dbReference type="NCBI Taxonomy" id="448"/>
    <lineage>
        <taxon>Bacteria</taxon>
        <taxon>Pseudomonadati</taxon>
        <taxon>Pseudomonadota</taxon>
        <taxon>Gammaproteobacteria</taxon>
        <taxon>Legionellales</taxon>
        <taxon>Legionellaceae</taxon>
        <taxon>Legionella</taxon>
    </lineage>
</organism>
<dbReference type="EMBL" id="LNYA01000003">
    <property type="protein sequence ID" value="KTC99393.1"/>
    <property type="molecule type" value="Genomic_DNA"/>
</dbReference>
<evidence type="ECO:0000256" key="1">
    <source>
        <dbReference type="SAM" id="Phobius"/>
    </source>
</evidence>
<name>A0A0W0TUK0_LEGER</name>
<comment type="caution">
    <text evidence="2">The sequence shown here is derived from an EMBL/GenBank/DDBJ whole genome shotgun (WGS) entry which is preliminary data.</text>
</comment>
<feature type="transmembrane region" description="Helical" evidence="1">
    <location>
        <begin position="25"/>
        <end position="50"/>
    </location>
</feature>
<evidence type="ECO:0000313" key="2">
    <source>
        <dbReference type="EMBL" id="KTC99393.1"/>
    </source>
</evidence>
<gene>
    <name evidence="2" type="ORF">Lery_0294</name>
</gene>
<dbReference type="Proteomes" id="UP000054773">
    <property type="component" value="Unassembled WGS sequence"/>
</dbReference>
<reference evidence="2 3" key="1">
    <citation type="submission" date="2015-11" db="EMBL/GenBank/DDBJ databases">
        <title>Genomic analysis of 38 Legionella species identifies large and diverse effector repertoires.</title>
        <authorList>
            <person name="Burstein D."/>
            <person name="Amaro F."/>
            <person name="Zusman T."/>
            <person name="Lifshitz Z."/>
            <person name="Cohen O."/>
            <person name="Gilbert J.A."/>
            <person name="Pupko T."/>
            <person name="Shuman H.A."/>
            <person name="Segal G."/>
        </authorList>
    </citation>
    <scope>NUCLEOTIDE SEQUENCE [LARGE SCALE GENOMIC DNA]</scope>
    <source>
        <strain evidence="2 3">SE-32A-C8</strain>
    </source>
</reference>
<dbReference type="PATRIC" id="fig|448.7.peg.308"/>
<keyword evidence="1" id="KW-0472">Membrane</keyword>
<keyword evidence="3" id="KW-1185">Reference proteome</keyword>
<accession>A0A0W0TUK0</accession>
<evidence type="ECO:0000313" key="3">
    <source>
        <dbReference type="Proteomes" id="UP000054773"/>
    </source>
</evidence>
<sequence>MSFIVQGALYYKDGFDCFFKMLMTIFVLKIIITIPYVYFAKLLVIVYGVIDGIKMDEYNKNFATCLSDEKDQ</sequence>
<keyword evidence="1" id="KW-0812">Transmembrane</keyword>
<protein>
    <submittedName>
        <fullName evidence="2">Uncharacterized protein</fullName>
    </submittedName>
</protein>
<dbReference type="AlphaFoldDB" id="A0A0W0TUK0"/>
<proteinExistence type="predicted"/>